<dbReference type="AlphaFoldDB" id="A0A8J7TKU9"/>
<comment type="caution">
    <text evidence="1">The sequence shown here is derived from an EMBL/GenBank/DDBJ whole genome shotgun (WGS) entry which is preliminary data.</text>
</comment>
<accession>A0A8J7TKU9</accession>
<organism evidence="1 2">
    <name type="scientific">Candidatus Obscuribacter phosphatis</name>
    <dbReference type="NCBI Taxonomy" id="1906157"/>
    <lineage>
        <taxon>Bacteria</taxon>
        <taxon>Bacillati</taxon>
        <taxon>Candidatus Melainabacteria</taxon>
        <taxon>Candidatus Obscuribacterales</taxon>
        <taxon>Candidatus Obscuribacteraceae</taxon>
        <taxon>Candidatus Obscuribacter</taxon>
    </lineage>
</organism>
<protein>
    <submittedName>
        <fullName evidence="1">Uncharacterized protein</fullName>
    </submittedName>
</protein>
<evidence type="ECO:0000313" key="2">
    <source>
        <dbReference type="Proteomes" id="UP000664277"/>
    </source>
</evidence>
<dbReference type="Proteomes" id="UP000664277">
    <property type="component" value="Unassembled WGS sequence"/>
</dbReference>
<sequence>MGLAIEVNILGQLLENGDEEGVAFFKEEFELVNKALKVHGLPAHVEPEEPVEFDSLGSCLSFPYSFVHYLRTAMAYARNNRTRQQYLEDKPDGDENNELLQCELFEKTTSHIICHSDCEGYYLPLDFEDIIFADEDYQFAGGMLGSSKKVLEELLSCADFLGIEISPDGDVAKEAKLQENDNFENDPLFREKTVWLALYAAAKFSIAHNSAIVFA</sequence>
<gene>
    <name evidence="1" type="ORF">J0M35_03060</name>
</gene>
<proteinExistence type="predicted"/>
<reference evidence="1" key="1">
    <citation type="submission" date="2021-02" db="EMBL/GenBank/DDBJ databases">
        <title>Genome-Resolved Metagenomics of a Microbial Community Performing Photosynthetic Biological Nutrient Removal.</title>
        <authorList>
            <person name="Mcdaniel E.A."/>
        </authorList>
    </citation>
    <scope>NUCLEOTIDE SEQUENCE</scope>
    <source>
        <strain evidence="1">UWPOB_OBS1</strain>
    </source>
</reference>
<evidence type="ECO:0000313" key="1">
    <source>
        <dbReference type="EMBL" id="MBN8659316.1"/>
    </source>
</evidence>
<name>A0A8J7TKU9_9BACT</name>
<dbReference type="EMBL" id="JAFLCK010000003">
    <property type="protein sequence ID" value="MBN8659316.1"/>
    <property type="molecule type" value="Genomic_DNA"/>
</dbReference>